<sequence length="132" mass="14664">MIKAQILHILERDGVGCYKFQISGTDAVIYMLALGDNSHLREGLNVRLNFKSSDVIIATSKLQNCSIRNELPCKILKISKGEILSVIHLKFAQFEFESIISSLSCNELNLNEGDSVFAYIKSTCVHISGIDD</sequence>
<dbReference type="EMBL" id="CP000767">
    <property type="protein sequence ID" value="EAU01443.1"/>
    <property type="molecule type" value="Genomic_DNA"/>
</dbReference>
<dbReference type="PROSITE" id="PS51866">
    <property type="entry name" value="MOP"/>
    <property type="match status" value="1"/>
</dbReference>
<name>A7H0J3_CAMC5</name>
<dbReference type="OrthoDB" id="5363134at2"/>
<dbReference type="InterPro" id="IPR005116">
    <property type="entry name" value="Transp-assoc_OB_typ1"/>
</dbReference>
<dbReference type="RefSeq" id="WP_011992741.1">
    <property type="nucleotide sequence ID" value="NC_009715.2"/>
</dbReference>
<organism evidence="4 5">
    <name type="scientific">Campylobacter curvus (strain 525.92)</name>
    <dbReference type="NCBI Taxonomy" id="360105"/>
    <lineage>
        <taxon>Bacteria</taxon>
        <taxon>Pseudomonadati</taxon>
        <taxon>Campylobacterota</taxon>
        <taxon>Epsilonproteobacteria</taxon>
        <taxon>Campylobacterales</taxon>
        <taxon>Campylobacteraceae</taxon>
        <taxon>Campylobacter</taxon>
    </lineage>
</organism>
<gene>
    <name evidence="4" type="ORF">CCV52592_0583</name>
</gene>
<feature type="domain" description="Mop" evidence="3">
    <location>
        <begin position="64"/>
        <end position="129"/>
    </location>
</feature>
<evidence type="ECO:0000256" key="2">
    <source>
        <dbReference type="PROSITE-ProRule" id="PRU01213"/>
    </source>
</evidence>
<dbReference type="HOGENOM" id="CLU_129782_3_0_7"/>
<keyword evidence="1 2" id="KW-0500">Molybdenum</keyword>
<protein>
    <submittedName>
        <fullName evidence="4">Molybdenum-pterin binding domain-containing protein</fullName>
    </submittedName>
</protein>
<dbReference type="KEGG" id="ccv:CCV52592_0583"/>
<dbReference type="Pfam" id="PF03459">
    <property type="entry name" value="TOBE"/>
    <property type="match status" value="1"/>
</dbReference>
<dbReference type="STRING" id="360105.CCV52592_0583"/>
<accession>A7H0J3</accession>
<dbReference type="InterPro" id="IPR008995">
    <property type="entry name" value="Mo/tungstate-bd_C_term_dom"/>
</dbReference>
<dbReference type="GO" id="GO:0015689">
    <property type="term" value="P:molybdate ion transport"/>
    <property type="evidence" value="ECO:0007669"/>
    <property type="project" value="InterPro"/>
</dbReference>
<dbReference type="AlphaFoldDB" id="A7H0J3"/>
<evidence type="ECO:0000313" key="5">
    <source>
        <dbReference type="Proteomes" id="UP000006380"/>
    </source>
</evidence>
<dbReference type="Proteomes" id="UP000006380">
    <property type="component" value="Chromosome"/>
</dbReference>
<evidence type="ECO:0000259" key="3">
    <source>
        <dbReference type="PROSITE" id="PS51866"/>
    </source>
</evidence>
<evidence type="ECO:0000313" key="4">
    <source>
        <dbReference type="EMBL" id="EAU01443.1"/>
    </source>
</evidence>
<evidence type="ECO:0000256" key="1">
    <source>
        <dbReference type="ARBA" id="ARBA00022505"/>
    </source>
</evidence>
<dbReference type="Gene3D" id="2.40.50.100">
    <property type="match status" value="1"/>
</dbReference>
<dbReference type="InterPro" id="IPR004606">
    <property type="entry name" value="Mop_domain"/>
</dbReference>
<keyword evidence="5" id="KW-1185">Reference proteome</keyword>
<reference evidence="4" key="1">
    <citation type="submission" date="2016-07" db="EMBL/GenBank/DDBJ databases">
        <title>Comparative genomics of the Campylobacter concisus group.</title>
        <authorList>
            <person name="Miller W.G."/>
            <person name="Yee E."/>
            <person name="Chapman M.H."/>
            <person name="Huynh S."/>
            <person name="Bono J.L."/>
            <person name="On S.L.W."/>
            <person name="StLeger J."/>
            <person name="Foster G."/>
            <person name="Parker C.T."/>
        </authorList>
    </citation>
    <scope>NUCLEOTIDE SEQUENCE</scope>
    <source>
        <strain evidence="4">525.92</strain>
    </source>
</reference>
<proteinExistence type="predicted"/>
<dbReference type="SUPFAM" id="SSF50331">
    <property type="entry name" value="MOP-like"/>
    <property type="match status" value="1"/>
</dbReference>